<proteinExistence type="predicted"/>
<keyword evidence="1" id="KW-1133">Transmembrane helix</keyword>
<sequence length="122" mass="14711">MKYIIYFLAILDFLTCIHMTFLLEMFVFDILHIFFLLLFLSLIISGILLIWKAKKGIILNFIQFPFRIFFAIYSFWFISKIFTESNTEPKQFFIAATILEFVRIISEIIIYRKLKFKKIIAE</sequence>
<dbReference type="RefSeq" id="WP_124756836.1">
    <property type="nucleotide sequence ID" value="NZ_CP034158.1"/>
</dbReference>
<dbReference type="Proteomes" id="UP000274483">
    <property type="component" value="Chromosome"/>
</dbReference>
<feature type="transmembrane region" description="Helical" evidence="1">
    <location>
        <begin position="5"/>
        <end position="27"/>
    </location>
</feature>
<accession>A0ABM7C5D5</accession>
<dbReference type="EMBL" id="CP034158">
    <property type="protein sequence ID" value="AZI66173.1"/>
    <property type="molecule type" value="Genomic_DNA"/>
</dbReference>
<evidence type="ECO:0000313" key="2">
    <source>
        <dbReference type="EMBL" id="AZI66173.1"/>
    </source>
</evidence>
<gene>
    <name evidence="2" type="ORF">EIB71_00090</name>
</gene>
<name>A0ABM7C5D5_9FLAO</name>
<evidence type="ECO:0000256" key="1">
    <source>
        <dbReference type="SAM" id="Phobius"/>
    </source>
</evidence>
<organism evidence="2 3">
    <name type="scientific">Kaistella daneshvariae</name>
    <dbReference type="NCBI Taxonomy" id="2487074"/>
    <lineage>
        <taxon>Bacteria</taxon>
        <taxon>Pseudomonadati</taxon>
        <taxon>Bacteroidota</taxon>
        <taxon>Flavobacteriia</taxon>
        <taxon>Flavobacteriales</taxon>
        <taxon>Weeksellaceae</taxon>
        <taxon>Chryseobacterium group</taxon>
        <taxon>Kaistella</taxon>
    </lineage>
</organism>
<feature type="transmembrane region" description="Helical" evidence="1">
    <location>
        <begin position="91"/>
        <end position="111"/>
    </location>
</feature>
<reference evidence="2 3" key="1">
    <citation type="submission" date="2018-11" db="EMBL/GenBank/DDBJ databases">
        <title>Proposal to divide the Flavobacteriaceae and reorganize its genera based on Amino Acid Identity values calculated from whole genome sequences.</title>
        <authorList>
            <person name="Nicholson A.C."/>
            <person name="Gulvik C.A."/>
            <person name="Whitney A.M."/>
            <person name="Humrighouse B.W."/>
            <person name="Bell M."/>
            <person name="Holmes B."/>
            <person name="Steigerwalt A.G."/>
            <person name="Villarma A."/>
            <person name="Sheth M."/>
            <person name="Batra D."/>
            <person name="Pryor J."/>
            <person name="Bernardet J.-F."/>
            <person name="Hugo C."/>
            <person name="Kampfer P."/>
            <person name="Newman J.D."/>
            <person name="McQuiston J.R."/>
        </authorList>
    </citation>
    <scope>NUCLEOTIDE SEQUENCE [LARGE SCALE GENOMIC DNA]</scope>
    <source>
        <strain evidence="2 3">H3001</strain>
    </source>
</reference>
<evidence type="ECO:0000313" key="3">
    <source>
        <dbReference type="Proteomes" id="UP000274483"/>
    </source>
</evidence>
<keyword evidence="3" id="KW-1185">Reference proteome</keyword>
<keyword evidence="1" id="KW-0812">Transmembrane</keyword>
<keyword evidence="1" id="KW-0472">Membrane</keyword>
<evidence type="ECO:0008006" key="4">
    <source>
        <dbReference type="Google" id="ProtNLM"/>
    </source>
</evidence>
<feature type="transmembrane region" description="Helical" evidence="1">
    <location>
        <begin position="33"/>
        <end position="51"/>
    </location>
</feature>
<protein>
    <recommendedName>
        <fullName evidence="4">DUF1622 domain-containing protein</fullName>
    </recommendedName>
</protein>
<feature type="transmembrane region" description="Helical" evidence="1">
    <location>
        <begin position="58"/>
        <end position="79"/>
    </location>
</feature>